<evidence type="ECO:0000313" key="9">
    <source>
        <dbReference type="Proteomes" id="UP001246244"/>
    </source>
</evidence>
<feature type="domain" description="PAS" evidence="6">
    <location>
        <begin position="142"/>
        <end position="179"/>
    </location>
</feature>
<evidence type="ECO:0000256" key="3">
    <source>
        <dbReference type="ARBA" id="ARBA00022553"/>
    </source>
</evidence>
<dbReference type="Proteomes" id="UP001246244">
    <property type="component" value="Unassembled WGS sequence"/>
</dbReference>
<keyword evidence="9" id="KW-1185">Reference proteome</keyword>
<gene>
    <name evidence="8" type="ORF">RG963_00165</name>
</gene>
<dbReference type="InterPro" id="IPR012029">
    <property type="entry name" value="UCP006557"/>
</dbReference>
<dbReference type="SUPFAM" id="SSF55781">
    <property type="entry name" value="GAF domain-like"/>
    <property type="match status" value="1"/>
</dbReference>
<dbReference type="Pfam" id="PF09884">
    <property type="entry name" value="DUF2111"/>
    <property type="match status" value="1"/>
</dbReference>
<dbReference type="InterPro" id="IPR013655">
    <property type="entry name" value="PAS_fold_3"/>
</dbReference>
<dbReference type="InterPro" id="IPR052162">
    <property type="entry name" value="Sensor_kinase/Photoreceptor"/>
</dbReference>
<evidence type="ECO:0000256" key="1">
    <source>
        <dbReference type="ARBA" id="ARBA00000085"/>
    </source>
</evidence>
<dbReference type="Gene3D" id="3.30.450.40">
    <property type="match status" value="1"/>
</dbReference>
<organism evidence="8 9">
    <name type="scientific">Methanosarcina baikalica</name>
    <dbReference type="NCBI Taxonomy" id="3073890"/>
    <lineage>
        <taxon>Archaea</taxon>
        <taxon>Methanobacteriati</taxon>
        <taxon>Methanobacteriota</taxon>
        <taxon>Stenosarchaea group</taxon>
        <taxon>Methanomicrobia</taxon>
        <taxon>Methanosarcinales</taxon>
        <taxon>Methanosarcinaceae</taxon>
        <taxon>Methanosarcina</taxon>
    </lineage>
</organism>
<dbReference type="SUPFAM" id="SSF55785">
    <property type="entry name" value="PYP-like sensor domain (PAS domain)"/>
    <property type="match status" value="2"/>
</dbReference>
<sequence>MSFISEDAGPEELESIAVAVHSLVGLPTTIRSLEKKGLRLEKGKILDRDYTGPVLEEVLRTGKTVRGVPKEGTYLGRNVAVSPIFSEEGKVIAALGIVDLLSVLEMQEIIRTVVNNSPAVVFLWRNEEKWPSEFVSENVIQLGYTVEDFISGRVLYGEIIHPDDLKRIEDSLEQRIRRGEVDFDIEYRIFTKAGDLRWVNERAFIQRSPEGEVTHLQGLVLDVTEQKENEEALRKSFETQKLLRTIINNSQAVAFLWENKENLPAEYVSENVTQFGYTVEDFTSGKVPFENIIHRDDIDTVVETLKRNIAEKNDSFDMEYRILTGDGKMLWVDEKTFIQKDIEGKATHIQGLVVDITERKEAQKMLEIQRELGMDLSTTWNLQTILNRVLDVCLQINGVDAGGIYLKDELLDQINLVAYRGFSPEFKEKISRYKANSEEAKQIWFEKPIYSLDFYSEKMDDAVRKEGIKAAAIIPLKYRGEIVGSLNFASHTLDKIPWSIRNFLESTALQVVNHIAPICIQAELS</sequence>
<keyword evidence="5" id="KW-0418">Kinase</keyword>
<evidence type="ECO:0000313" key="8">
    <source>
        <dbReference type="EMBL" id="MDR7664218.1"/>
    </source>
</evidence>
<protein>
    <recommendedName>
        <fullName evidence="2">histidine kinase</fullName>
        <ecNumber evidence="2">2.7.13.3</ecNumber>
    </recommendedName>
</protein>
<dbReference type="RefSeq" id="WP_310574247.1">
    <property type="nucleotide sequence ID" value="NZ_JAVKPK010000001.1"/>
</dbReference>
<dbReference type="Pfam" id="PF08447">
    <property type="entry name" value="PAS_3"/>
    <property type="match status" value="2"/>
</dbReference>
<evidence type="ECO:0000259" key="7">
    <source>
        <dbReference type="PROSITE" id="PS50113"/>
    </source>
</evidence>
<dbReference type="SMART" id="SM00086">
    <property type="entry name" value="PAC"/>
    <property type="match status" value="3"/>
</dbReference>
<dbReference type="EMBL" id="JAVKPK010000001">
    <property type="protein sequence ID" value="MDR7664218.1"/>
    <property type="molecule type" value="Genomic_DNA"/>
</dbReference>
<dbReference type="EC" id="2.7.13.3" evidence="2"/>
<dbReference type="CDD" id="cd00130">
    <property type="entry name" value="PAS"/>
    <property type="match status" value="2"/>
</dbReference>
<comment type="caution">
    <text evidence="8">The sequence shown here is derived from an EMBL/GenBank/DDBJ whole genome shotgun (WGS) entry which is preliminary data.</text>
</comment>
<dbReference type="Gene3D" id="3.30.450.20">
    <property type="entry name" value="PAS domain"/>
    <property type="match status" value="2"/>
</dbReference>
<dbReference type="InterPro" id="IPR000700">
    <property type="entry name" value="PAS-assoc_C"/>
</dbReference>
<name>A0ABU2CWU8_9EURY</name>
<keyword evidence="4" id="KW-0808">Transferase</keyword>
<dbReference type="PROSITE" id="PS50113">
    <property type="entry name" value="PAC"/>
    <property type="match status" value="2"/>
</dbReference>
<dbReference type="PANTHER" id="PTHR43304:SF1">
    <property type="entry name" value="PAC DOMAIN-CONTAINING PROTEIN"/>
    <property type="match status" value="1"/>
</dbReference>
<keyword evidence="3" id="KW-0597">Phosphoprotein</keyword>
<dbReference type="PANTHER" id="PTHR43304">
    <property type="entry name" value="PHYTOCHROME-LIKE PROTEIN CPH1"/>
    <property type="match status" value="1"/>
</dbReference>
<feature type="domain" description="PAC" evidence="7">
    <location>
        <begin position="316"/>
        <end position="368"/>
    </location>
</feature>
<dbReference type="InterPro" id="IPR003018">
    <property type="entry name" value="GAF"/>
</dbReference>
<dbReference type="InterPro" id="IPR035965">
    <property type="entry name" value="PAS-like_dom_sf"/>
</dbReference>
<dbReference type="InterPro" id="IPR001610">
    <property type="entry name" value="PAC"/>
</dbReference>
<feature type="domain" description="PAC" evidence="7">
    <location>
        <begin position="183"/>
        <end position="235"/>
    </location>
</feature>
<evidence type="ECO:0000259" key="6">
    <source>
        <dbReference type="PROSITE" id="PS50112"/>
    </source>
</evidence>
<comment type="catalytic activity">
    <reaction evidence="1">
        <text>ATP + protein L-histidine = ADP + protein N-phospho-L-histidine.</text>
        <dbReference type="EC" id="2.7.13.3"/>
    </reaction>
</comment>
<dbReference type="SMART" id="SM00091">
    <property type="entry name" value="PAS"/>
    <property type="match status" value="2"/>
</dbReference>
<evidence type="ECO:0000256" key="5">
    <source>
        <dbReference type="ARBA" id="ARBA00022777"/>
    </source>
</evidence>
<evidence type="ECO:0000256" key="2">
    <source>
        <dbReference type="ARBA" id="ARBA00012438"/>
    </source>
</evidence>
<accession>A0ABU2CWU8</accession>
<reference evidence="9" key="1">
    <citation type="submission" date="2023-07" db="EMBL/GenBank/DDBJ databases">
        <title>Whole-genome sequencing of a new Methanosarcina sp. Z-7115.</title>
        <authorList>
            <person name="Zhilina T.N."/>
            <person name="Merkel A.Y."/>
        </authorList>
    </citation>
    <scope>NUCLEOTIDE SEQUENCE [LARGE SCALE GENOMIC DNA]</scope>
    <source>
        <strain evidence="9">Z-7115</strain>
    </source>
</reference>
<dbReference type="PROSITE" id="PS50112">
    <property type="entry name" value="PAS"/>
    <property type="match status" value="1"/>
</dbReference>
<dbReference type="Pfam" id="PF13185">
    <property type="entry name" value="GAF_2"/>
    <property type="match status" value="1"/>
</dbReference>
<dbReference type="InterPro" id="IPR029016">
    <property type="entry name" value="GAF-like_dom_sf"/>
</dbReference>
<proteinExistence type="predicted"/>
<dbReference type="NCBIfam" id="TIGR00229">
    <property type="entry name" value="sensory_box"/>
    <property type="match status" value="2"/>
</dbReference>
<evidence type="ECO:0000256" key="4">
    <source>
        <dbReference type="ARBA" id="ARBA00022679"/>
    </source>
</evidence>
<dbReference type="InterPro" id="IPR000014">
    <property type="entry name" value="PAS"/>
</dbReference>